<name>A0ABR3WKG5_9PEZI</name>
<evidence type="ECO:0000256" key="1">
    <source>
        <dbReference type="PROSITE-ProRule" id="PRU00042"/>
    </source>
</evidence>
<evidence type="ECO:0000313" key="5">
    <source>
        <dbReference type="Proteomes" id="UP001583177"/>
    </source>
</evidence>
<feature type="compositionally biased region" description="Low complexity" evidence="2">
    <location>
        <begin position="120"/>
        <end position="136"/>
    </location>
</feature>
<dbReference type="InterPro" id="IPR036236">
    <property type="entry name" value="Znf_C2H2_sf"/>
</dbReference>
<feature type="compositionally biased region" description="Polar residues" evidence="2">
    <location>
        <begin position="105"/>
        <end position="119"/>
    </location>
</feature>
<feature type="domain" description="C2H2-type" evidence="3">
    <location>
        <begin position="185"/>
        <end position="208"/>
    </location>
</feature>
<dbReference type="EMBL" id="JAWRVE010000072">
    <property type="protein sequence ID" value="KAL1863967.1"/>
    <property type="molecule type" value="Genomic_DNA"/>
</dbReference>
<keyword evidence="1" id="KW-0862">Zinc</keyword>
<feature type="region of interest" description="Disordered" evidence="2">
    <location>
        <begin position="467"/>
        <end position="486"/>
    </location>
</feature>
<evidence type="ECO:0000313" key="4">
    <source>
        <dbReference type="EMBL" id="KAL1863967.1"/>
    </source>
</evidence>
<feature type="compositionally biased region" description="Low complexity" evidence="2">
    <location>
        <begin position="48"/>
        <end position="63"/>
    </location>
</feature>
<dbReference type="Proteomes" id="UP001583177">
    <property type="component" value="Unassembled WGS sequence"/>
</dbReference>
<protein>
    <recommendedName>
        <fullName evidence="3">C2H2-type domain-containing protein</fullName>
    </recommendedName>
</protein>
<proteinExistence type="predicted"/>
<sequence>MDNQDIKPSRDSADSLALARQHVRALTDGGVSRQALLRALLEQEEGNSELPALPSLPSQSSPRSKLKSNPISRTLSLSQAKSKKSHWSVSSTCRPQEEEDRPRSSDQLSTSTANSGSRNSYLSTETSLSSRSSTITQFPGTELPGNRPTSASTRAYWCTSCDTEFKRKFDWKRHEDEFHERYKKYPCPDCNRVFWGANTFNQHHKTRHNCKTCPHADKVIKYTRKKRAWACGFCAAFLPSMDRYIDHIGLHYEAGRTRAHWYHSNVIYGLLHQPGVNAGWKQIIGARFSHIPKDEQPRYGWEIKTTGRKQGFLENETAGNLQDLLEFFNPTKDDPAKVARLAFEMAELTPANQISAKSSPDDKLQAPPPPPPAPKREKSSKRSHSGTQKELLPPPPSAKDRPITQWPTNYPSSDIHEMPASEPSIHSAEIEFDSTALPQPLFGGGNSLSPPPTQTQFAHAPAPSIAISTASDPPPYQTPTTPFPNMPRDTVVDLLNDYMVQDHMQPGNAVNMAEMPDMPEMHPLHQPPPPFGSYDDWNSICSTMVDDLASPRGPPLPLTPHEQCQAHPQHPVRRSDVWATPGDNTESMYMEDVQACDIRMQQMPTPSMHENNIRRSDVWASTGPADYEGMGYENEVAPPPPHTNWL</sequence>
<gene>
    <name evidence="4" type="ORF">Daus18300_007932</name>
</gene>
<evidence type="ECO:0000259" key="3">
    <source>
        <dbReference type="PROSITE" id="PS50157"/>
    </source>
</evidence>
<dbReference type="SUPFAM" id="SSF57667">
    <property type="entry name" value="beta-beta-alpha zinc fingers"/>
    <property type="match status" value="1"/>
</dbReference>
<feature type="region of interest" description="Disordered" evidence="2">
    <location>
        <begin position="436"/>
        <end position="460"/>
    </location>
</feature>
<comment type="caution">
    <text evidence="4">The sequence shown here is derived from an EMBL/GenBank/DDBJ whole genome shotgun (WGS) entry which is preliminary data.</text>
</comment>
<accession>A0ABR3WKG5</accession>
<feature type="region of interest" description="Disordered" evidence="2">
    <location>
        <begin position="45"/>
        <end position="152"/>
    </location>
</feature>
<dbReference type="PROSITE" id="PS00028">
    <property type="entry name" value="ZINC_FINGER_C2H2_1"/>
    <property type="match status" value="2"/>
</dbReference>
<dbReference type="SMART" id="SM00355">
    <property type="entry name" value="ZnF_C2H2"/>
    <property type="match status" value="3"/>
</dbReference>
<keyword evidence="1" id="KW-0863">Zinc-finger</keyword>
<reference evidence="4 5" key="1">
    <citation type="journal article" date="2024" name="IMA Fungus">
        <title>IMA Genome - F19 : A genome assembly and annotation guide to empower mycologists, including annotated draft genome sequences of Ceratocystis pirilliformis, Diaporthe australafricana, Fusarium ophioides, Paecilomyces lecythidis, and Sporothrix stenoceras.</title>
        <authorList>
            <person name="Aylward J."/>
            <person name="Wilson A.M."/>
            <person name="Visagie C.M."/>
            <person name="Spraker J."/>
            <person name="Barnes I."/>
            <person name="Buitendag C."/>
            <person name="Ceriani C."/>
            <person name="Del Mar Angel L."/>
            <person name="du Plessis D."/>
            <person name="Fuchs T."/>
            <person name="Gasser K."/>
            <person name="Kramer D."/>
            <person name="Li W."/>
            <person name="Munsamy K."/>
            <person name="Piso A."/>
            <person name="Price J.L."/>
            <person name="Sonnekus B."/>
            <person name="Thomas C."/>
            <person name="van der Nest A."/>
            <person name="van Dijk A."/>
            <person name="van Heerden A."/>
            <person name="van Vuuren N."/>
            <person name="Yilmaz N."/>
            <person name="Duong T.A."/>
            <person name="van der Merwe N.A."/>
            <person name="Wingfield M.J."/>
            <person name="Wingfield B.D."/>
        </authorList>
    </citation>
    <scope>NUCLEOTIDE SEQUENCE [LARGE SCALE GENOMIC DNA]</scope>
    <source>
        <strain evidence="4 5">CMW 18300</strain>
    </source>
</reference>
<feature type="region of interest" description="Disordered" evidence="2">
    <location>
        <begin position="562"/>
        <end position="584"/>
    </location>
</feature>
<keyword evidence="5" id="KW-1185">Reference proteome</keyword>
<feature type="region of interest" description="Disordered" evidence="2">
    <location>
        <begin position="353"/>
        <end position="423"/>
    </location>
</feature>
<keyword evidence="1" id="KW-0479">Metal-binding</keyword>
<evidence type="ECO:0000256" key="2">
    <source>
        <dbReference type="SAM" id="MobiDB-lite"/>
    </source>
</evidence>
<feature type="domain" description="C2H2-type" evidence="3">
    <location>
        <begin position="156"/>
        <end position="184"/>
    </location>
</feature>
<dbReference type="PROSITE" id="PS50157">
    <property type="entry name" value="ZINC_FINGER_C2H2_2"/>
    <property type="match status" value="2"/>
</dbReference>
<feature type="compositionally biased region" description="Pro residues" evidence="2">
    <location>
        <begin position="472"/>
        <end position="485"/>
    </location>
</feature>
<dbReference type="Gene3D" id="3.30.160.60">
    <property type="entry name" value="Classic Zinc Finger"/>
    <property type="match status" value="1"/>
</dbReference>
<organism evidence="4 5">
    <name type="scientific">Diaporthe australafricana</name>
    <dbReference type="NCBI Taxonomy" id="127596"/>
    <lineage>
        <taxon>Eukaryota</taxon>
        <taxon>Fungi</taxon>
        <taxon>Dikarya</taxon>
        <taxon>Ascomycota</taxon>
        <taxon>Pezizomycotina</taxon>
        <taxon>Sordariomycetes</taxon>
        <taxon>Sordariomycetidae</taxon>
        <taxon>Diaporthales</taxon>
        <taxon>Diaporthaceae</taxon>
        <taxon>Diaporthe</taxon>
    </lineage>
</organism>
<feature type="compositionally biased region" description="Polar residues" evidence="2">
    <location>
        <begin position="69"/>
        <end position="80"/>
    </location>
</feature>
<dbReference type="InterPro" id="IPR013087">
    <property type="entry name" value="Znf_C2H2_type"/>
</dbReference>